<accession>A0A0A9HC57</accession>
<dbReference type="AlphaFoldDB" id="A0A0A9HC57"/>
<reference evidence="1" key="1">
    <citation type="submission" date="2014-09" db="EMBL/GenBank/DDBJ databases">
        <authorList>
            <person name="Magalhaes I.L.F."/>
            <person name="Oliveira U."/>
            <person name="Santos F.R."/>
            <person name="Vidigal T.H.D.A."/>
            <person name="Brescovit A.D."/>
            <person name="Santos A.J."/>
        </authorList>
    </citation>
    <scope>NUCLEOTIDE SEQUENCE</scope>
    <source>
        <tissue evidence="1">Shoot tissue taken approximately 20 cm above the soil surface</tissue>
    </source>
</reference>
<protein>
    <submittedName>
        <fullName evidence="1">Uncharacterized protein</fullName>
    </submittedName>
</protein>
<organism evidence="1">
    <name type="scientific">Arundo donax</name>
    <name type="common">Giant reed</name>
    <name type="synonym">Donax arundinaceus</name>
    <dbReference type="NCBI Taxonomy" id="35708"/>
    <lineage>
        <taxon>Eukaryota</taxon>
        <taxon>Viridiplantae</taxon>
        <taxon>Streptophyta</taxon>
        <taxon>Embryophyta</taxon>
        <taxon>Tracheophyta</taxon>
        <taxon>Spermatophyta</taxon>
        <taxon>Magnoliopsida</taxon>
        <taxon>Liliopsida</taxon>
        <taxon>Poales</taxon>
        <taxon>Poaceae</taxon>
        <taxon>PACMAD clade</taxon>
        <taxon>Arundinoideae</taxon>
        <taxon>Arundineae</taxon>
        <taxon>Arundo</taxon>
    </lineage>
</organism>
<name>A0A0A9HC57_ARUDO</name>
<proteinExistence type="predicted"/>
<evidence type="ECO:0000313" key="1">
    <source>
        <dbReference type="EMBL" id="JAE34337.1"/>
    </source>
</evidence>
<sequence length="54" mass="6375">MIVLDDRPCDCPTKNCSAVDLLNSTFLFRFAYFSSIKRREDFQLYNLIFLFSLS</sequence>
<dbReference type="EMBL" id="GBRH01163559">
    <property type="protein sequence ID" value="JAE34337.1"/>
    <property type="molecule type" value="Transcribed_RNA"/>
</dbReference>
<reference evidence="1" key="2">
    <citation type="journal article" date="2015" name="Data Brief">
        <title>Shoot transcriptome of the giant reed, Arundo donax.</title>
        <authorList>
            <person name="Barrero R.A."/>
            <person name="Guerrero F.D."/>
            <person name="Moolhuijzen P."/>
            <person name="Goolsby J.A."/>
            <person name="Tidwell J."/>
            <person name="Bellgard S.E."/>
            <person name="Bellgard M.I."/>
        </authorList>
    </citation>
    <scope>NUCLEOTIDE SEQUENCE</scope>
    <source>
        <tissue evidence="1">Shoot tissue taken approximately 20 cm above the soil surface</tissue>
    </source>
</reference>